<evidence type="ECO:0000259" key="2">
    <source>
        <dbReference type="PROSITE" id="PS50234"/>
    </source>
</evidence>
<evidence type="ECO:0000313" key="3">
    <source>
        <dbReference type="EMBL" id="MBI5252235.1"/>
    </source>
</evidence>
<accession>A0A9D6V7X2</accession>
<keyword evidence="1" id="KW-1133">Transmembrane helix</keyword>
<protein>
    <submittedName>
        <fullName evidence="3">VWA domain-containing protein</fullName>
    </submittedName>
</protein>
<dbReference type="Pfam" id="PF16697">
    <property type="entry name" value="Yop-YscD_cpl"/>
    <property type="match status" value="1"/>
</dbReference>
<dbReference type="SUPFAM" id="SSF49879">
    <property type="entry name" value="SMAD/FHA domain"/>
    <property type="match status" value="1"/>
</dbReference>
<dbReference type="PANTHER" id="PTHR10579:SF43">
    <property type="entry name" value="ZINC FINGER (C3HC4-TYPE RING FINGER) FAMILY PROTEIN"/>
    <property type="match status" value="1"/>
</dbReference>
<sequence>MSSWIDHWLLHIEGWLAKRGLPAGPDALINRNTILGLVLGVLGAAIGWVISEPWREGFSWVREYFIWAAVGCLIWLFVVSKDFFFNRSAKLLVKKALAPAYWAPLAILLAAALAEFIAYAGSPVTYRPTLKIFVLDVSSSMHGAPLATLKSAITKYVEALKHVKGHESVSLACVSFSDNATLISDPTKDLTTFVNRVQNITATGYTNMAAGLNKAKDIIQKSGESAASTDIIMVSDGQPNLPRGDPLKPIWDLQPYFKARGVNIYAIGAGPDYDRGLLEAVARTTEKGRFMAADNIGELVEIMGKLGGGTILGTKDVLPLLYRVLAWGLVGISIGLCCAIPRRTTRALMYGAVGGVAGGVAGALAFAVLHSLFSLVGITSGVFNRMAGFTILGACVGLGYTLVEAATRPAWLRVLSGHHAGTIMSLDRPEMVLGSSDKADLTILGDPEISEKNVRFVRSGREVTVETLGPTNLSVNGTDLKKAVLQNEDTFMVAGTKFLFLNKLAGMASRKVA</sequence>
<feature type="domain" description="VWFA" evidence="2">
    <location>
        <begin position="130"/>
        <end position="306"/>
    </location>
</feature>
<dbReference type="PANTHER" id="PTHR10579">
    <property type="entry name" value="CALCIUM-ACTIVATED CHLORIDE CHANNEL REGULATOR"/>
    <property type="match status" value="1"/>
</dbReference>
<dbReference type="SUPFAM" id="SSF53300">
    <property type="entry name" value="vWA-like"/>
    <property type="match status" value="1"/>
</dbReference>
<gene>
    <name evidence="3" type="ORF">HY912_22300</name>
</gene>
<dbReference type="InterPro" id="IPR002035">
    <property type="entry name" value="VWF_A"/>
</dbReference>
<keyword evidence="1" id="KW-0472">Membrane</keyword>
<feature type="transmembrane region" description="Helical" evidence="1">
    <location>
        <begin position="382"/>
        <end position="403"/>
    </location>
</feature>
<dbReference type="CDD" id="cd00060">
    <property type="entry name" value="FHA"/>
    <property type="match status" value="1"/>
</dbReference>
<evidence type="ECO:0000256" key="1">
    <source>
        <dbReference type="SAM" id="Phobius"/>
    </source>
</evidence>
<dbReference type="SMART" id="SM00327">
    <property type="entry name" value="VWA"/>
    <property type="match status" value="1"/>
</dbReference>
<dbReference type="AlphaFoldDB" id="A0A9D6V7X2"/>
<dbReference type="Gene3D" id="2.60.200.20">
    <property type="match status" value="1"/>
</dbReference>
<dbReference type="InterPro" id="IPR032030">
    <property type="entry name" value="YscD_cytoplasmic_dom"/>
</dbReference>
<feature type="transmembrane region" description="Helical" evidence="1">
    <location>
        <begin position="320"/>
        <end position="340"/>
    </location>
</feature>
<feature type="transmembrane region" description="Helical" evidence="1">
    <location>
        <begin position="96"/>
        <end position="121"/>
    </location>
</feature>
<dbReference type="InterPro" id="IPR036465">
    <property type="entry name" value="vWFA_dom_sf"/>
</dbReference>
<reference evidence="3" key="1">
    <citation type="submission" date="2020-07" db="EMBL/GenBank/DDBJ databases">
        <title>Huge and variable diversity of episymbiotic CPR bacteria and DPANN archaea in groundwater ecosystems.</title>
        <authorList>
            <person name="He C.Y."/>
            <person name="Keren R."/>
            <person name="Whittaker M."/>
            <person name="Farag I.F."/>
            <person name="Doudna J."/>
            <person name="Cate J.H.D."/>
            <person name="Banfield J.F."/>
        </authorList>
    </citation>
    <scope>NUCLEOTIDE SEQUENCE</scope>
    <source>
        <strain evidence="3">NC_groundwater_1664_Pr3_B-0.1um_52_9</strain>
    </source>
</reference>
<feature type="transmembrane region" description="Helical" evidence="1">
    <location>
        <begin position="347"/>
        <end position="370"/>
    </location>
</feature>
<dbReference type="EMBL" id="JACRDE010000582">
    <property type="protein sequence ID" value="MBI5252235.1"/>
    <property type="molecule type" value="Genomic_DNA"/>
</dbReference>
<organism evidence="3 4">
    <name type="scientific">Desulfomonile tiedjei</name>
    <dbReference type="NCBI Taxonomy" id="2358"/>
    <lineage>
        <taxon>Bacteria</taxon>
        <taxon>Pseudomonadati</taxon>
        <taxon>Thermodesulfobacteriota</taxon>
        <taxon>Desulfomonilia</taxon>
        <taxon>Desulfomonilales</taxon>
        <taxon>Desulfomonilaceae</taxon>
        <taxon>Desulfomonile</taxon>
    </lineage>
</organism>
<dbReference type="CDD" id="cd00198">
    <property type="entry name" value="vWFA"/>
    <property type="match status" value="1"/>
</dbReference>
<dbReference type="Pfam" id="PF00092">
    <property type="entry name" value="VWA"/>
    <property type="match status" value="1"/>
</dbReference>
<keyword evidence="1" id="KW-0812">Transmembrane</keyword>
<feature type="transmembrane region" description="Helical" evidence="1">
    <location>
        <begin position="28"/>
        <end position="50"/>
    </location>
</feature>
<proteinExistence type="predicted"/>
<comment type="caution">
    <text evidence="3">The sequence shown here is derived from an EMBL/GenBank/DDBJ whole genome shotgun (WGS) entry which is preliminary data.</text>
</comment>
<dbReference type="InterPro" id="IPR008984">
    <property type="entry name" value="SMAD_FHA_dom_sf"/>
</dbReference>
<feature type="transmembrane region" description="Helical" evidence="1">
    <location>
        <begin position="65"/>
        <end position="84"/>
    </location>
</feature>
<name>A0A9D6V7X2_9BACT</name>
<dbReference type="PROSITE" id="PS50234">
    <property type="entry name" value="VWFA"/>
    <property type="match status" value="1"/>
</dbReference>
<dbReference type="Proteomes" id="UP000807825">
    <property type="component" value="Unassembled WGS sequence"/>
</dbReference>
<evidence type="ECO:0000313" key="4">
    <source>
        <dbReference type="Proteomes" id="UP000807825"/>
    </source>
</evidence>
<dbReference type="InterPro" id="IPR051266">
    <property type="entry name" value="CLCR"/>
</dbReference>
<dbReference type="Gene3D" id="3.40.50.410">
    <property type="entry name" value="von Willebrand factor, type A domain"/>
    <property type="match status" value="1"/>
</dbReference>